<organism evidence="1 2">
    <name type="scientific">Biostraticola tofi</name>
    <dbReference type="NCBI Taxonomy" id="466109"/>
    <lineage>
        <taxon>Bacteria</taxon>
        <taxon>Pseudomonadati</taxon>
        <taxon>Pseudomonadota</taxon>
        <taxon>Gammaproteobacteria</taxon>
        <taxon>Enterobacterales</taxon>
        <taxon>Bruguierivoracaceae</taxon>
        <taxon>Biostraticola</taxon>
    </lineage>
</organism>
<name>A0A4V6P4A3_9GAMM</name>
<protein>
    <submittedName>
        <fullName evidence="1">Uncharacterized protein DUF2525</fullName>
    </submittedName>
</protein>
<proteinExistence type="predicted"/>
<dbReference type="EMBL" id="SMCR01000001">
    <property type="protein sequence ID" value="TCW00066.1"/>
    <property type="molecule type" value="Genomic_DNA"/>
</dbReference>
<dbReference type="OrthoDB" id="6433496at2"/>
<dbReference type="RefSeq" id="WP_131863582.1">
    <property type="nucleotide sequence ID" value="NZ_SMCR01000001.1"/>
</dbReference>
<comment type="caution">
    <text evidence="1">The sequence shown here is derived from an EMBL/GenBank/DDBJ whole genome shotgun (WGS) entry which is preliminary data.</text>
</comment>
<keyword evidence="2" id="KW-1185">Reference proteome</keyword>
<reference evidence="1 2" key="1">
    <citation type="submission" date="2019-03" db="EMBL/GenBank/DDBJ databases">
        <title>Genomic Encyclopedia of Type Strains, Phase IV (KMG-IV): sequencing the most valuable type-strain genomes for metagenomic binning, comparative biology and taxonomic classification.</title>
        <authorList>
            <person name="Goeker M."/>
        </authorList>
    </citation>
    <scope>NUCLEOTIDE SEQUENCE [LARGE SCALE GENOMIC DNA]</scope>
    <source>
        <strain evidence="1 2">DSM 19580</strain>
    </source>
</reference>
<accession>A0A4V6P4A3</accession>
<dbReference type="InterPro" id="IPR019669">
    <property type="entry name" value="Uncharacterised_YodD"/>
</dbReference>
<evidence type="ECO:0000313" key="2">
    <source>
        <dbReference type="Proteomes" id="UP000295719"/>
    </source>
</evidence>
<gene>
    <name evidence="1" type="ORF">EDC52_101410</name>
</gene>
<dbReference type="AlphaFoldDB" id="A0A4V6P4A3"/>
<dbReference type="Proteomes" id="UP000295719">
    <property type="component" value="Unassembled WGS sequence"/>
</dbReference>
<evidence type="ECO:0000313" key="1">
    <source>
        <dbReference type="EMBL" id="TCW00066.1"/>
    </source>
</evidence>
<sequence length="77" mass="8686">MGFAKEYSDNLQREINIDVDALLEAVQSATDSEVKRSQDNESRHTVTVGDKQYPSFGELASAYDLDIRDYAVTEVNR</sequence>
<dbReference type="Pfam" id="PF10733">
    <property type="entry name" value="DUF2525"/>
    <property type="match status" value="1"/>
</dbReference>